<proteinExistence type="predicted"/>
<protein>
    <submittedName>
        <fullName evidence="3">Surface layer protein</fullName>
    </submittedName>
</protein>
<dbReference type="AlphaFoldDB" id="A0A068FS82"/>
<reference evidence="3" key="1">
    <citation type="journal article" date="2013" name="PLoS ONE">
        <title>Implication of lateral genetic transfer in the emergence of Aeromonas hydrophila isolates of epidemic outbreaks in channel catfish.</title>
        <authorList>
            <person name="Hossain M.J."/>
            <person name="Waldbieser G.C."/>
            <person name="Sun D."/>
            <person name="Capps N.K."/>
            <person name="Hemstreet W.B."/>
            <person name="Carlisle K."/>
            <person name="Griffin M.J."/>
            <person name="Khoo L."/>
            <person name="Goodwin A.E."/>
            <person name="Sonstegard T.S."/>
            <person name="Schroeder S."/>
            <person name="Hayden K."/>
            <person name="Newton J.C."/>
            <person name="Terhune J.S."/>
            <person name="Liles M.R."/>
        </authorList>
    </citation>
    <scope>NUCLEOTIDE SEQUENCE</scope>
    <source>
        <strain evidence="2">AL97-91</strain>
        <strain evidence="3">MN98-04</strain>
    </source>
</reference>
<accession>A0A068FS82</accession>
<feature type="chain" id="PRO_5007371597" evidence="1">
    <location>
        <begin position="23"/>
        <end position="472"/>
    </location>
</feature>
<evidence type="ECO:0000256" key="1">
    <source>
        <dbReference type="SAM" id="SignalP"/>
    </source>
</evidence>
<name>A0A068FS82_AERHY</name>
<gene>
    <name evidence="3" type="primary">vapA</name>
</gene>
<organism evidence="3">
    <name type="scientific">Aeromonas hydrophila</name>
    <dbReference type="NCBI Taxonomy" id="644"/>
    <lineage>
        <taxon>Bacteria</taxon>
        <taxon>Pseudomonadati</taxon>
        <taxon>Pseudomonadota</taxon>
        <taxon>Gammaproteobacteria</taxon>
        <taxon>Aeromonadales</taxon>
        <taxon>Aeromonadaceae</taxon>
        <taxon>Aeromonas</taxon>
    </lineage>
</organism>
<evidence type="ECO:0000313" key="3">
    <source>
        <dbReference type="EMBL" id="AID71017.1"/>
    </source>
</evidence>
<dbReference type="EMBL" id="KC999969">
    <property type="protein sequence ID" value="AID71017.1"/>
    <property type="molecule type" value="Genomic_DNA"/>
</dbReference>
<evidence type="ECO:0000313" key="2">
    <source>
        <dbReference type="EMBL" id="AID70936.1"/>
    </source>
</evidence>
<sequence length="472" mass="47736">MILMKKTLIALAVAGLSFNAAAVNLDTGAGVSKFASEIKVDGAAGTTLGTAAGAAMNAVSKLGFSISTGNKRYIRYDVTGGSLAGVAVADLTLVGGTPVAVVAADSSFVISQTAADGSFVIVEVVAKKDIPADAVMTFKADGRVNVKNKNGVAISYRLFETALDAVANDPAKTLAKANGQLLTFSPAILAKVEKKGSADKIDVTESSMKFVTNANVKATDTILGQVSITADVNTLLANGTPVAATSDILNASKLVVNGDFSAGAVDADNKLVLGTVKLNAANATKVEAAKAELAVADAGIGAAAPAGNISYFVGGKAPIAPQSVTATFVPVVKAGYELADVNLGEIGVLNKNGSTKEANLVLAPDTSYTNLVRISNTSNIAGKFFVTAYADDGKSVSFALSDVAGQPAVLEAGASTKQMKVADIYAAAQAKGLALTGDKKLRLKVEGEVASLSLQNYTVSKDGNALNTMNAF</sequence>
<feature type="signal peptide" evidence="1">
    <location>
        <begin position="1"/>
        <end position="22"/>
    </location>
</feature>
<dbReference type="EMBL" id="KC999966">
    <property type="protein sequence ID" value="AID70936.1"/>
    <property type="molecule type" value="Genomic_DNA"/>
</dbReference>
<keyword evidence="1" id="KW-0732">Signal</keyword>